<dbReference type="EMBL" id="JAOL01000147">
    <property type="protein sequence ID" value="EUA88176.1"/>
    <property type="molecule type" value="Genomic_DNA"/>
</dbReference>
<evidence type="ECO:0000313" key="1">
    <source>
        <dbReference type="EMBL" id="EUA88176.1"/>
    </source>
</evidence>
<evidence type="ECO:0000313" key="2">
    <source>
        <dbReference type="Proteomes" id="UP000020681"/>
    </source>
</evidence>
<gene>
    <name evidence="1" type="ORF">I551_5394</name>
</gene>
<keyword evidence="2" id="KW-1185">Reference proteome</keyword>
<comment type="caution">
    <text evidence="1">The sequence shown here is derived from an EMBL/GenBank/DDBJ whole genome shotgun (WGS) entry which is preliminary data.</text>
</comment>
<organism evidence="1 2">
    <name type="scientific">Mycobacterium ulcerans str. Harvey</name>
    <dbReference type="NCBI Taxonomy" id="1299332"/>
    <lineage>
        <taxon>Bacteria</taxon>
        <taxon>Bacillati</taxon>
        <taxon>Actinomycetota</taxon>
        <taxon>Actinomycetes</taxon>
        <taxon>Mycobacteriales</taxon>
        <taxon>Mycobacteriaceae</taxon>
        <taxon>Mycobacterium</taxon>
        <taxon>Mycobacterium ulcerans group</taxon>
    </lineage>
</organism>
<dbReference type="Proteomes" id="UP000020681">
    <property type="component" value="Unassembled WGS sequence"/>
</dbReference>
<accession>A0ABN0QTR0</accession>
<reference evidence="1 2" key="1">
    <citation type="submission" date="2014-01" db="EMBL/GenBank/DDBJ databases">
        <authorList>
            <person name="Dobos K."/>
            <person name="Lenaerts A."/>
            <person name="Ordway D."/>
            <person name="DeGroote M.A."/>
            <person name="Parker T."/>
            <person name="Sizemore C."/>
            <person name="Tallon L.J."/>
            <person name="Sadzewicz L.K."/>
            <person name="Sengamalay N."/>
            <person name="Fraser C.M."/>
            <person name="Hine E."/>
            <person name="Shefchek K.A."/>
            <person name="Das S.P."/>
            <person name="Tettelin H."/>
        </authorList>
    </citation>
    <scope>NUCLEOTIDE SEQUENCE [LARGE SCALE GENOMIC DNA]</scope>
    <source>
        <strain evidence="1 2">Harvey</strain>
    </source>
</reference>
<sequence>MRGQQNGQRQVATCITALVAGRGGAEGYAQERLGSTQRD</sequence>
<protein>
    <submittedName>
        <fullName evidence="1">Uncharacterized protein</fullName>
    </submittedName>
</protein>
<name>A0ABN0QTR0_MYCUL</name>
<proteinExistence type="predicted"/>